<sequence length="365" mass="38511">MTRFAAPLTVRRAVRPVRPVPTPRNQAMPLIPVPIRTLVRVLAGSLAGPLAALAMLGAAEAQTSACLRYRSELAGLSDGASTARALQNEIGRLNAYYRTLNCEGGRFLFFDSRPPQCGAVEQRIRALNAGYGAENGEVTAARRRQLTEAIAAACTDPASRSVIQAADGAPGERRARGGAQVICVRSCDGAYFPMTNLPDGREGADELCQALCPGTEAAAYSMPFGDEALKHAATLKGSRAYTALPNAFKFRTSFTPNCSCKREGQTWAQSLVKAESMLVRHKGDIFVTPMQAEALSRPPKVRLTLVGRADKTAAGIAADAASRSGAIASDAIPAPEPAAAGPEERQPVRIIAPNLFSTGPRQGTP</sequence>
<protein>
    <recommendedName>
        <fullName evidence="4">DUF2865 domain-containing protein</fullName>
    </recommendedName>
</protein>
<keyword evidence="3" id="KW-1185">Reference proteome</keyword>
<dbReference type="EMBL" id="JBEPMM010000001">
    <property type="protein sequence ID" value="MET3691035.1"/>
    <property type="molecule type" value="Genomic_DNA"/>
</dbReference>
<accession>A0ABV2L2Q3</accession>
<proteinExistence type="predicted"/>
<dbReference type="InterPro" id="IPR021293">
    <property type="entry name" value="DUF2865"/>
</dbReference>
<dbReference type="Proteomes" id="UP001549145">
    <property type="component" value="Unassembled WGS sequence"/>
</dbReference>
<reference evidence="2 3" key="1">
    <citation type="submission" date="2024-06" db="EMBL/GenBank/DDBJ databases">
        <title>Genomic Encyclopedia of Type Strains, Phase IV (KMG-IV): sequencing the most valuable type-strain genomes for metagenomic binning, comparative biology and taxonomic classification.</title>
        <authorList>
            <person name="Goeker M."/>
        </authorList>
    </citation>
    <scope>NUCLEOTIDE SEQUENCE [LARGE SCALE GENOMIC DNA]</scope>
    <source>
        <strain evidence="2 3">DSM 21331</strain>
    </source>
</reference>
<feature type="region of interest" description="Disordered" evidence="1">
    <location>
        <begin position="333"/>
        <end position="365"/>
    </location>
</feature>
<gene>
    <name evidence="2" type="ORF">ABID43_000554</name>
</gene>
<comment type="caution">
    <text evidence="2">The sequence shown here is derived from an EMBL/GenBank/DDBJ whole genome shotgun (WGS) entry which is preliminary data.</text>
</comment>
<dbReference type="Pfam" id="PF11064">
    <property type="entry name" value="DUF2865"/>
    <property type="match status" value="1"/>
</dbReference>
<evidence type="ECO:0000313" key="3">
    <source>
        <dbReference type="Proteomes" id="UP001549145"/>
    </source>
</evidence>
<evidence type="ECO:0000256" key="1">
    <source>
        <dbReference type="SAM" id="MobiDB-lite"/>
    </source>
</evidence>
<evidence type="ECO:0008006" key="4">
    <source>
        <dbReference type="Google" id="ProtNLM"/>
    </source>
</evidence>
<name>A0ABV2L2Q3_9HYPH</name>
<organism evidence="2 3">
    <name type="scientific">Methylobacterium goesingense</name>
    <dbReference type="NCBI Taxonomy" id="243690"/>
    <lineage>
        <taxon>Bacteria</taxon>
        <taxon>Pseudomonadati</taxon>
        <taxon>Pseudomonadota</taxon>
        <taxon>Alphaproteobacteria</taxon>
        <taxon>Hyphomicrobiales</taxon>
        <taxon>Methylobacteriaceae</taxon>
        <taxon>Methylobacterium</taxon>
    </lineage>
</organism>
<evidence type="ECO:0000313" key="2">
    <source>
        <dbReference type="EMBL" id="MET3691035.1"/>
    </source>
</evidence>
<feature type="compositionally biased region" description="Polar residues" evidence="1">
    <location>
        <begin position="355"/>
        <end position="365"/>
    </location>
</feature>